<dbReference type="InterPro" id="IPR001173">
    <property type="entry name" value="Glyco_trans_2-like"/>
</dbReference>
<dbReference type="InterPro" id="IPR027791">
    <property type="entry name" value="Galactosyl_T_C"/>
</dbReference>
<evidence type="ECO:0000313" key="5">
    <source>
        <dbReference type="Proteomes" id="UP000217771"/>
    </source>
</evidence>
<evidence type="ECO:0000259" key="2">
    <source>
        <dbReference type="Pfam" id="PF00535"/>
    </source>
</evidence>
<dbReference type="EMBL" id="NSKB01000001">
    <property type="protein sequence ID" value="PAU79446.1"/>
    <property type="molecule type" value="Genomic_DNA"/>
</dbReference>
<reference evidence="4 5" key="1">
    <citation type="submission" date="2017-08" db="EMBL/GenBank/DDBJ databases">
        <title>Halomonas alkalisoli sp. nov., isolated from saline alkaline soil.</title>
        <authorList>
            <person name="Wang D."/>
            <person name="Zhang G."/>
        </authorList>
    </citation>
    <scope>NUCLEOTIDE SEQUENCE [LARGE SCALE GENOMIC DNA]</scope>
    <source>
        <strain evidence="4 5">WRN001</strain>
    </source>
</reference>
<comment type="caution">
    <text evidence="4">The sequence shown here is derived from an EMBL/GenBank/DDBJ whole genome shotgun (WGS) entry which is preliminary data.</text>
</comment>
<evidence type="ECO:0000256" key="1">
    <source>
        <dbReference type="ARBA" id="ARBA00022679"/>
    </source>
</evidence>
<dbReference type="GO" id="GO:0016740">
    <property type="term" value="F:transferase activity"/>
    <property type="evidence" value="ECO:0007669"/>
    <property type="project" value="UniProtKB-KW"/>
</dbReference>
<keyword evidence="1 4" id="KW-0808">Transferase</keyword>
<dbReference type="InterPro" id="IPR050834">
    <property type="entry name" value="Glycosyltransf_2"/>
</dbReference>
<dbReference type="InterPro" id="IPR029044">
    <property type="entry name" value="Nucleotide-diphossugar_trans"/>
</dbReference>
<proteinExistence type="predicted"/>
<keyword evidence="5" id="KW-1185">Reference proteome</keyword>
<sequence length="273" mass="31071">MRAMPLPSLDISLEVVMAAYNDPEVLTLTLEGYRRQTDRNFSLCIADDGSEPEVAEVVARYRCLGLNIRHVWHEDRGFRKAQIVNRAIEGSRADYIVLTDSDCVPMRHFIADHRDWTRPGHMVAGRRVDTAEGLTARIKTGELSLASLEHPLWLLFQSLRGGLSRAEFGLHLPRWAARLWSRKSLALLGANMGVWREHLMAVNGFDSDFEGYGAEEVDLEWRLIGWGVKQRAMRGRGGLIHIHHHQRQADAYVFHLLQHKQQAGEVVARNGIR</sequence>
<dbReference type="AlphaFoldDB" id="A0A2A2F1X2"/>
<dbReference type="PANTHER" id="PTHR43685:SF3">
    <property type="entry name" value="SLR2126 PROTEIN"/>
    <property type="match status" value="1"/>
</dbReference>
<feature type="domain" description="Glycosyltransferase 2-like" evidence="2">
    <location>
        <begin position="15"/>
        <end position="113"/>
    </location>
</feature>
<organism evidence="4 5">
    <name type="scientific">Halomonas salipaludis</name>
    <dbReference type="NCBI Taxonomy" id="2032625"/>
    <lineage>
        <taxon>Bacteria</taxon>
        <taxon>Pseudomonadati</taxon>
        <taxon>Pseudomonadota</taxon>
        <taxon>Gammaproteobacteria</taxon>
        <taxon>Oceanospirillales</taxon>
        <taxon>Halomonadaceae</taxon>
        <taxon>Halomonas</taxon>
    </lineage>
</organism>
<dbReference type="OrthoDB" id="9801954at2"/>
<name>A0A2A2F1X2_9GAMM</name>
<evidence type="ECO:0000259" key="3">
    <source>
        <dbReference type="Pfam" id="PF02709"/>
    </source>
</evidence>
<accession>A0A2A2F1X2</accession>
<dbReference type="Pfam" id="PF02709">
    <property type="entry name" value="Glyco_transf_7C"/>
    <property type="match status" value="1"/>
</dbReference>
<dbReference type="Gene3D" id="3.90.550.10">
    <property type="entry name" value="Spore Coat Polysaccharide Biosynthesis Protein SpsA, Chain A"/>
    <property type="match status" value="1"/>
</dbReference>
<dbReference type="PANTHER" id="PTHR43685">
    <property type="entry name" value="GLYCOSYLTRANSFERASE"/>
    <property type="match status" value="1"/>
</dbReference>
<protein>
    <submittedName>
        <fullName evidence="4">Glycosyltransferase</fullName>
    </submittedName>
</protein>
<evidence type="ECO:0000313" key="4">
    <source>
        <dbReference type="EMBL" id="PAU79446.1"/>
    </source>
</evidence>
<feature type="domain" description="Galactosyltransferase C-terminal" evidence="3">
    <location>
        <begin position="186"/>
        <end position="245"/>
    </location>
</feature>
<dbReference type="SUPFAM" id="SSF53448">
    <property type="entry name" value="Nucleotide-diphospho-sugar transferases"/>
    <property type="match status" value="1"/>
</dbReference>
<dbReference type="Proteomes" id="UP000217771">
    <property type="component" value="Unassembled WGS sequence"/>
</dbReference>
<gene>
    <name evidence="4" type="ORF">CK498_03515</name>
</gene>
<dbReference type="Pfam" id="PF00535">
    <property type="entry name" value="Glycos_transf_2"/>
    <property type="match status" value="1"/>
</dbReference>